<dbReference type="PANTHER" id="PTHR31727">
    <property type="entry name" value="OLEOYL-ACYL CARRIER PROTEIN THIOESTERASE 1, CHLOROPLASTIC"/>
    <property type="match status" value="1"/>
</dbReference>
<evidence type="ECO:0000313" key="17">
    <source>
        <dbReference type="Proteomes" id="UP000026961"/>
    </source>
</evidence>
<evidence type="ECO:0000259" key="15">
    <source>
        <dbReference type="Pfam" id="PF20791"/>
    </source>
</evidence>
<protein>
    <recommendedName>
        <fullName evidence="11">Acyl-[acyl-carrier-protein] hydrolase</fullName>
        <ecNumber evidence="11">3.1.2.-</ecNumber>
    </recommendedName>
</protein>
<dbReference type="InterPro" id="IPR021113">
    <property type="entry name" value="Acyl-ACP-thioesterase_N"/>
</dbReference>
<accession>A0A0E0BLV9</accession>
<evidence type="ECO:0000256" key="11">
    <source>
        <dbReference type="RuleBase" id="RU363096"/>
    </source>
</evidence>
<organism evidence="16">
    <name type="scientific">Oryza glumipatula</name>
    <dbReference type="NCBI Taxonomy" id="40148"/>
    <lineage>
        <taxon>Eukaryota</taxon>
        <taxon>Viridiplantae</taxon>
        <taxon>Streptophyta</taxon>
        <taxon>Embryophyta</taxon>
        <taxon>Tracheophyta</taxon>
        <taxon>Spermatophyta</taxon>
        <taxon>Magnoliopsida</taxon>
        <taxon>Liliopsida</taxon>
        <taxon>Poales</taxon>
        <taxon>Poaceae</taxon>
        <taxon>BOP clade</taxon>
        <taxon>Oryzoideae</taxon>
        <taxon>Oryzeae</taxon>
        <taxon>Oryzinae</taxon>
        <taxon>Oryza</taxon>
    </lineage>
</organism>
<dbReference type="STRING" id="40148.A0A0E0BLV9"/>
<proteinExistence type="inferred from homology"/>
<evidence type="ECO:0000256" key="8">
    <source>
        <dbReference type="ARBA" id="ARBA00022946"/>
    </source>
</evidence>
<evidence type="ECO:0000259" key="13">
    <source>
        <dbReference type="Pfam" id="PF01643"/>
    </source>
</evidence>
<feature type="region of interest" description="Disordered" evidence="12">
    <location>
        <begin position="73"/>
        <end position="93"/>
    </location>
</feature>
<dbReference type="Gene3D" id="3.10.129.10">
    <property type="entry name" value="Hotdog Thioesterase"/>
    <property type="match status" value="1"/>
</dbReference>
<keyword evidence="7 11" id="KW-0276">Fatty acid metabolism</keyword>
<keyword evidence="6 11" id="KW-0378">Hydrolase</keyword>
<keyword evidence="9 11" id="KW-0443">Lipid metabolism</keyword>
<keyword evidence="5 11" id="KW-0934">Plastid</keyword>
<dbReference type="AlphaFoldDB" id="A0A0E0BLV9"/>
<feature type="domain" description="Acyl-ACP thioesterase N-terminal hotdog" evidence="13">
    <location>
        <begin position="204"/>
        <end position="339"/>
    </location>
</feature>
<dbReference type="Pfam" id="PF20791">
    <property type="entry name" value="Acyl-ACP_TE_C"/>
    <property type="match status" value="1"/>
</dbReference>
<comment type="subcellular location">
    <subcellularLocation>
        <location evidence="1 11">Plastid</location>
        <location evidence="1 11">Chloroplast</location>
    </subcellularLocation>
</comment>
<name>A0A0E0BLV9_9ORYZ</name>
<dbReference type="GO" id="GO:0016297">
    <property type="term" value="F:fatty acyl-[ACP] hydrolase activity"/>
    <property type="evidence" value="ECO:0007669"/>
    <property type="project" value="InterPro"/>
</dbReference>
<dbReference type="CDD" id="cd00586">
    <property type="entry name" value="4HBT"/>
    <property type="match status" value="1"/>
</dbReference>
<dbReference type="FunFam" id="3.10.129.10:FF:000186">
    <property type="entry name" value="Acyl-[acyl-carrier-protein] hydrolase"/>
    <property type="match status" value="1"/>
</dbReference>
<evidence type="ECO:0000256" key="12">
    <source>
        <dbReference type="SAM" id="MobiDB-lite"/>
    </source>
</evidence>
<feature type="compositionally biased region" description="Low complexity" evidence="12">
    <location>
        <begin position="73"/>
        <end position="90"/>
    </location>
</feature>
<dbReference type="InterPro" id="IPR049427">
    <property type="entry name" value="Acyl-ACP_TE_C"/>
</dbReference>
<keyword evidence="8" id="KW-0809">Transit peptide</keyword>
<evidence type="ECO:0000259" key="14">
    <source>
        <dbReference type="Pfam" id="PF12590"/>
    </source>
</evidence>
<evidence type="ECO:0000256" key="6">
    <source>
        <dbReference type="ARBA" id="ARBA00022801"/>
    </source>
</evidence>
<dbReference type="GO" id="GO:0000036">
    <property type="term" value="F:acyl carrier activity"/>
    <property type="evidence" value="ECO:0007669"/>
    <property type="project" value="TreeGrafter"/>
</dbReference>
<feature type="compositionally biased region" description="Basic and acidic residues" evidence="12">
    <location>
        <begin position="1"/>
        <end position="18"/>
    </location>
</feature>
<evidence type="ECO:0000256" key="7">
    <source>
        <dbReference type="ARBA" id="ARBA00022832"/>
    </source>
</evidence>
<dbReference type="Proteomes" id="UP000026961">
    <property type="component" value="Chromosome 11"/>
</dbReference>
<dbReference type="EC" id="3.1.2.-" evidence="11"/>
<feature type="region of interest" description="Disordered" evidence="12">
    <location>
        <begin position="1"/>
        <end position="57"/>
    </location>
</feature>
<evidence type="ECO:0000256" key="2">
    <source>
        <dbReference type="ARBA" id="ARBA00006500"/>
    </source>
</evidence>
<feature type="compositionally biased region" description="Basic and acidic residues" evidence="12">
    <location>
        <begin position="38"/>
        <end position="47"/>
    </location>
</feature>
<dbReference type="PANTHER" id="PTHR31727:SF2">
    <property type="entry name" value="PALMITOYL-ACYL CARRIER PROTEIN THIOESTERASE, CHLOROPLASTIC"/>
    <property type="match status" value="1"/>
</dbReference>
<dbReference type="InterPro" id="IPR045023">
    <property type="entry name" value="FATA/B"/>
</dbReference>
<evidence type="ECO:0000256" key="5">
    <source>
        <dbReference type="ARBA" id="ARBA00022640"/>
    </source>
</evidence>
<dbReference type="SUPFAM" id="SSF54637">
    <property type="entry name" value="Thioesterase/thiol ester dehydrase-isomerase"/>
    <property type="match status" value="2"/>
</dbReference>
<dbReference type="GO" id="GO:0009507">
    <property type="term" value="C:chloroplast"/>
    <property type="evidence" value="ECO:0007669"/>
    <property type="project" value="UniProtKB-SubCell"/>
</dbReference>
<keyword evidence="10 11" id="KW-0275">Fatty acid biosynthesis</keyword>
<dbReference type="Gramene" id="OGLUM11G21180.1">
    <property type="protein sequence ID" value="OGLUM11G21180.1"/>
    <property type="gene ID" value="OGLUM11G21180"/>
</dbReference>
<dbReference type="FunFam" id="3.10.129.10:FF:000151">
    <property type="entry name" value="Acyl-[acyl-carrier-protein] hydrolase"/>
    <property type="match status" value="1"/>
</dbReference>
<keyword evidence="4 11" id="KW-0150">Chloroplast</keyword>
<evidence type="ECO:0000256" key="1">
    <source>
        <dbReference type="ARBA" id="ARBA00004229"/>
    </source>
</evidence>
<keyword evidence="17" id="KW-1185">Reference proteome</keyword>
<evidence type="ECO:0000256" key="10">
    <source>
        <dbReference type="ARBA" id="ARBA00023160"/>
    </source>
</evidence>
<feature type="domain" description="Acyl-ACP thioesterase-like C-terminal" evidence="15">
    <location>
        <begin position="368"/>
        <end position="475"/>
    </location>
</feature>
<dbReference type="InterPro" id="IPR029069">
    <property type="entry name" value="HotDog_dom_sf"/>
</dbReference>
<dbReference type="EnsemblPlants" id="OGLUM11G21180.1">
    <property type="protein sequence ID" value="OGLUM11G21180.1"/>
    <property type="gene ID" value="OGLUM11G21180"/>
</dbReference>
<evidence type="ECO:0000256" key="3">
    <source>
        <dbReference type="ARBA" id="ARBA00022516"/>
    </source>
</evidence>
<dbReference type="Pfam" id="PF12590">
    <property type="entry name" value="Acyl-thio_N"/>
    <property type="match status" value="1"/>
</dbReference>
<evidence type="ECO:0000256" key="9">
    <source>
        <dbReference type="ARBA" id="ARBA00023098"/>
    </source>
</evidence>
<reference evidence="16" key="2">
    <citation type="submission" date="2018-05" db="EMBL/GenBank/DDBJ databases">
        <title>OgluRS3 (Oryza glumaepatula Reference Sequence Version 3).</title>
        <authorList>
            <person name="Zhang J."/>
            <person name="Kudrna D."/>
            <person name="Lee S."/>
            <person name="Talag J."/>
            <person name="Welchert J."/>
            <person name="Wing R.A."/>
        </authorList>
    </citation>
    <scope>NUCLEOTIDE SEQUENCE [LARGE SCALE GENOMIC DNA]</scope>
</reference>
<reference evidence="16" key="1">
    <citation type="submission" date="2015-04" db="UniProtKB">
        <authorList>
            <consortium name="EnsemblPlants"/>
        </authorList>
    </citation>
    <scope>IDENTIFICATION</scope>
</reference>
<keyword evidence="3 11" id="KW-0444">Lipid biosynthesis</keyword>
<dbReference type="Pfam" id="PF01643">
    <property type="entry name" value="Acyl-ACP_TE"/>
    <property type="match status" value="1"/>
</dbReference>
<sequence>MVAQKERASVAVKEERKSPVVSFLAPRKTSRGSTPEGRGADLHRRGEQSSGGEGILGSSIMAGSLAASAFFPGPGSSPAASARSSKNAAATGELPENLSVRGIVAKPNPPPAAMQVKAQAQTLPKVNGTKVNLKTVKPDMEETVPHSAPKTFYNQLPDWSMLLAAITTIFLAAEKQWTLLDWKPKKPDMLVDTFGFGRIIQDGMVFRQNFMIRSYEIGADRTASIETLMNHLQETALNHVRTAGLLGDGFGATPEMSKRNLIWVVSKIQLLVEQYPAWGDMVQVDTWVAAAGKNGMRRDWHVRDYNSGRTILRATSVWVMMHKKTRRLSKMPDEVRAEIGPYFNDRSAITEEQSEKLAKTGNKVGDDATEQFIRKGLTPRWGDLDVNQHVNNVKYIGWILEVSAPISVLEKHELASMTLDYRKECGRDSVLQSLTTVSGECTSIGADKQASAIQCDHLLQLESGADIVKAHTEWRPKRSHAAAENA</sequence>
<evidence type="ECO:0000256" key="4">
    <source>
        <dbReference type="ARBA" id="ARBA00022528"/>
    </source>
</evidence>
<comment type="similarity">
    <text evidence="2 11">Belongs to the acyl-ACP thioesterase family.</text>
</comment>
<evidence type="ECO:0000313" key="16">
    <source>
        <dbReference type="EnsemblPlants" id="OGLUM11G21180.1"/>
    </source>
</evidence>
<dbReference type="InterPro" id="IPR002864">
    <property type="entry name" value="Acyl-ACP_thioesterase_NHD"/>
</dbReference>
<dbReference type="eggNOG" id="ENOG502QQHW">
    <property type="taxonomic scope" value="Eukaryota"/>
</dbReference>
<feature type="domain" description="Acyl-ACP-thioesterase N-terminal" evidence="14">
    <location>
        <begin position="61"/>
        <end position="192"/>
    </location>
</feature>
<comment type="function">
    <text evidence="11">Plays an essential role in chain termination during de novo fatty acid synthesis.</text>
</comment>